<evidence type="ECO:0000313" key="2">
    <source>
        <dbReference type="EMBL" id="AXY72552.1"/>
    </source>
</evidence>
<dbReference type="OrthoDB" id="667662at2"/>
<keyword evidence="2" id="KW-0547">Nucleotide-binding</keyword>
<dbReference type="InterPro" id="IPR038461">
    <property type="entry name" value="Schlafen_AlbA_2_dom_sf"/>
</dbReference>
<keyword evidence="3" id="KW-1185">Reference proteome</keyword>
<organism evidence="2 3">
    <name type="scientific">Paraflavitalea soli</name>
    <dbReference type="NCBI Taxonomy" id="2315862"/>
    <lineage>
        <taxon>Bacteria</taxon>
        <taxon>Pseudomonadati</taxon>
        <taxon>Bacteroidota</taxon>
        <taxon>Chitinophagia</taxon>
        <taxon>Chitinophagales</taxon>
        <taxon>Chitinophagaceae</taxon>
        <taxon>Paraflavitalea</taxon>
    </lineage>
</organism>
<keyword evidence="2" id="KW-0067">ATP-binding</keyword>
<evidence type="ECO:0000259" key="1">
    <source>
        <dbReference type="Pfam" id="PF04326"/>
    </source>
</evidence>
<protein>
    <submittedName>
        <fullName evidence="2">ATP-binding protein</fullName>
    </submittedName>
</protein>
<gene>
    <name evidence="2" type="ORF">D3H65_00530</name>
</gene>
<dbReference type="AlphaFoldDB" id="A0A3B7ME48"/>
<dbReference type="Proteomes" id="UP000263900">
    <property type="component" value="Chromosome"/>
</dbReference>
<dbReference type="Pfam" id="PF04326">
    <property type="entry name" value="SLFN_AlbA_2"/>
    <property type="match status" value="1"/>
</dbReference>
<dbReference type="Gene3D" id="3.30.950.30">
    <property type="entry name" value="Schlafen, AAA domain"/>
    <property type="match status" value="1"/>
</dbReference>
<evidence type="ECO:0000313" key="3">
    <source>
        <dbReference type="Proteomes" id="UP000263900"/>
    </source>
</evidence>
<proteinExistence type="predicted"/>
<dbReference type="KEGG" id="pseg:D3H65_00530"/>
<name>A0A3B7ME48_9BACT</name>
<reference evidence="2 3" key="1">
    <citation type="submission" date="2018-09" db="EMBL/GenBank/DDBJ databases">
        <title>Genome sequencing of strain 6GH32-13.</title>
        <authorList>
            <person name="Weon H.-Y."/>
            <person name="Heo J."/>
            <person name="Kwon S.-W."/>
        </authorList>
    </citation>
    <scope>NUCLEOTIDE SEQUENCE [LARGE SCALE GENOMIC DNA]</scope>
    <source>
        <strain evidence="2 3">5GH32-13</strain>
    </source>
</reference>
<dbReference type="RefSeq" id="WP_119048390.1">
    <property type="nucleotide sequence ID" value="NZ_CP032157.1"/>
</dbReference>
<dbReference type="GO" id="GO:0005524">
    <property type="term" value="F:ATP binding"/>
    <property type="evidence" value="ECO:0007669"/>
    <property type="project" value="UniProtKB-KW"/>
</dbReference>
<sequence length="318" mass="36514">MNQNEVKGLIVSNIQLSMSGQEVEHAKLEFKKEWYNLKDEKGIAAFLKDTCAIVNTVGPDGYLVIGFDTKANQYNSVQFSDSGLRDSSDLPGIIVKHVDRAFMIDYFPIEVDGHVLNVIHIPPSLDKPHVIRNHKSWPGDKLREEVHRIFVRKGSTIREASKYDLDLMNYDRKNIQPEYQVYGTIHLNNSSFHTKFERFSNTAFTVEGLEMRVGLTLENTGYKPLSMARLEGTIFNTIVSEFPEKITFSGVERYHHKILLGPNEILDIPFSLICDDFNNVDYKICRSTTNMWQNHISEIPMIFTFHTTNRISVPVILK</sequence>
<feature type="domain" description="Schlafen AlbA-2" evidence="1">
    <location>
        <begin position="24"/>
        <end position="160"/>
    </location>
</feature>
<dbReference type="InterPro" id="IPR007421">
    <property type="entry name" value="Schlafen_AlbA_2_dom"/>
</dbReference>
<accession>A0A3B7ME48</accession>
<dbReference type="EMBL" id="CP032157">
    <property type="protein sequence ID" value="AXY72552.1"/>
    <property type="molecule type" value="Genomic_DNA"/>
</dbReference>